<dbReference type="GO" id="GO:0003993">
    <property type="term" value="F:acid phosphatase activity"/>
    <property type="evidence" value="ECO:0007669"/>
    <property type="project" value="TreeGrafter"/>
</dbReference>
<dbReference type="PANTHER" id="PTHR20963">
    <property type="entry name" value="MULTIPLE INOSITOL POLYPHOSPHATE PHOSPHATASE-RELATED"/>
    <property type="match status" value="1"/>
</dbReference>
<evidence type="ECO:0000256" key="3">
    <source>
        <dbReference type="PIRSR" id="PIRSR000894-2"/>
    </source>
</evidence>
<evidence type="ECO:0000313" key="6">
    <source>
        <dbReference type="Proteomes" id="UP000054248"/>
    </source>
</evidence>
<dbReference type="EMBL" id="KN822961">
    <property type="protein sequence ID" value="KIO31674.1"/>
    <property type="molecule type" value="Genomic_DNA"/>
</dbReference>
<evidence type="ECO:0000256" key="2">
    <source>
        <dbReference type="ARBA" id="ARBA00023180"/>
    </source>
</evidence>
<dbReference type="Proteomes" id="UP000054248">
    <property type="component" value="Unassembled WGS sequence"/>
</dbReference>
<name>A0A0C3QTR2_9AGAM</name>
<evidence type="ECO:0000256" key="4">
    <source>
        <dbReference type="SAM" id="SignalP"/>
    </source>
</evidence>
<dbReference type="Gene3D" id="3.40.50.1240">
    <property type="entry name" value="Phosphoglycerate mutase-like"/>
    <property type="match status" value="1"/>
</dbReference>
<dbReference type="HOGENOM" id="CLU_020880_0_1_1"/>
<keyword evidence="2" id="KW-0325">Glycoprotein</keyword>
<reference evidence="6" key="2">
    <citation type="submission" date="2015-01" db="EMBL/GenBank/DDBJ databases">
        <title>Evolutionary Origins and Diversification of the Mycorrhizal Mutualists.</title>
        <authorList>
            <consortium name="DOE Joint Genome Institute"/>
            <consortium name="Mycorrhizal Genomics Consortium"/>
            <person name="Kohler A."/>
            <person name="Kuo A."/>
            <person name="Nagy L.G."/>
            <person name="Floudas D."/>
            <person name="Copeland A."/>
            <person name="Barry K.W."/>
            <person name="Cichocki N."/>
            <person name="Veneault-Fourrey C."/>
            <person name="LaButti K."/>
            <person name="Lindquist E.A."/>
            <person name="Lipzen A."/>
            <person name="Lundell T."/>
            <person name="Morin E."/>
            <person name="Murat C."/>
            <person name="Riley R."/>
            <person name="Ohm R."/>
            <person name="Sun H."/>
            <person name="Tunlid A."/>
            <person name="Henrissat B."/>
            <person name="Grigoriev I.V."/>
            <person name="Hibbett D.S."/>
            <person name="Martin F."/>
        </authorList>
    </citation>
    <scope>NUCLEOTIDE SEQUENCE [LARGE SCALE GENOMIC DNA]</scope>
    <source>
        <strain evidence="6">MUT 4182</strain>
    </source>
</reference>
<feature type="disulfide bond" evidence="3">
    <location>
        <begin position="209"/>
        <end position="224"/>
    </location>
</feature>
<protein>
    <submittedName>
        <fullName evidence="5">Uncharacterized protein</fullName>
    </submittedName>
</protein>
<evidence type="ECO:0000256" key="1">
    <source>
        <dbReference type="ARBA" id="ARBA00022801"/>
    </source>
</evidence>
<sequence>MVIVAAALLLRVLWLAHFGRQSITNEKVTRANASTAGDRTSRGSLFGATLRRLQAHPKRPPARDCDVVHVNITNSRLQRHGARYPASDSGGSIVSAVGKIKEASSLNPQAEAHSPLTFRPVEIFSDVYHSRNQGIYQRKVHLGSVSPPVVEWKIFDNCAAAEAAPEDDPDAPNMRWLDIYASPIAKRLNAFIPGLNLTAIDASALISLCGFDRAFQNGKASPWCGIFKKAEWKYYGSSYGSPYAKAQGSGWVNELIARLTGKSVRVTGAVNATLNSDPTTFPLPPNSPSIVSAPFHDDRRFVRRLSSDNNIAHMIAALAILDDPKRLPAHGPPPKNHLFIASKLVPFSTSLVVEKLVCTRQVHLQSRDPAAVDDSKSRLKEEYVRMILNEGVVPLDLKECGRIGVKLGLCRLEDFVRSQSFSQNGGDWDEVCSLP</sequence>
<proteinExistence type="predicted"/>
<organism evidence="5 6">
    <name type="scientific">Tulasnella calospora MUT 4182</name>
    <dbReference type="NCBI Taxonomy" id="1051891"/>
    <lineage>
        <taxon>Eukaryota</taxon>
        <taxon>Fungi</taxon>
        <taxon>Dikarya</taxon>
        <taxon>Basidiomycota</taxon>
        <taxon>Agaricomycotina</taxon>
        <taxon>Agaricomycetes</taxon>
        <taxon>Cantharellales</taxon>
        <taxon>Tulasnellaceae</taxon>
        <taxon>Tulasnella</taxon>
    </lineage>
</organism>
<dbReference type="InterPro" id="IPR000560">
    <property type="entry name" value="His_Pase_clade-2"/>
</dbReference>
<dbReference type="Pfam" id="PF00328">
    <property type="entry name" value="His_Phos_2"/>
    <property type="match status" value="1"/>
</dbReference>
<dbReference type="STRING" id="1051891.A0A0C3QTR2"/>
<feature type="disulfide bond" evidence="3">
    <location>
        <begin position="400"/>
        <end position="410"/>
    </location>
</feature>
<evidence type="ECO:0000313" key="5">
    <source>
        <dbReference type="EMBL" id="KIO31674.1"/>
    </source>
</evidence>
<keyword evidence="6" id="KW-1185">Reference proteome</keyword>
<dbReference type="OrthoDB" id="6509975at2759"/>
<reference evidence="5 6" key="1">
    <citation type="submission" date="2014-04" db="EMBL/GenBank/DDBJ databases">
        <authorList>
            <consortium name="DOE Joint Genome Institute"/>
            <person name="Kuo A."/>
            <person name="Girlanda M."/>
            <person name="Perotto S."/>
            <person name="Kohler A."/>
            <person name="Nagy L.G."/>
            <person name="Floudas D."/>
            <person name="Copeland A."/>
            <person name="Barry K.W."/>
            <person name="Cichocki N."/>
            <person name="Veneault-Fourrey C."/>
            <person name="LaButti K."/>
            <person name="Lindquist E.A."/>
            <person name="Lipzen A."/>
            <person name="Lundell T."/>
            <person name="Morin E."/>
            <person name="Murat C."/>
            <person name="Sun H."/>
            <person name="Tunlid A."/>
            <person name="Henrissat B."/>
            <person name="Grigoriev I.V."/>
            <person name="Hibbett D.S."/>
            <person name="Martin F."/>
            <person name="Nordberg H.P."/>
            <person name="Cantor M.N."/>
            <person name="Hua S.X."/>
        </authorList>
    </citation>
    <scope>NUCLEOTIDE SEQUENCE [LARGE SCALE GENOMIC DNA]</scope>
    <source>
        <strain evidence="5 6">MUT 4182</strain>
    </source>
</reference>
<dbReference type="InterPro" id="IPR029033">
    <property type="entry name" value="His_PPase_superfam"/>
</dbReference>
<feature type="signal peptide" evidence="4">
    <location>
        <begin position="1"/>
        <end position="24"/>
    </location>
</feature>
<keyword evidence="3" id="KW-1015">Disulfide bond</keyword>
<dbReference type="AlphaFoldDB" id="A0A0C3QTR2"/>
<keyword evidence="1" id="KW-0378">Hydrolase</keyword>
<dbReference type="CDD" id="cd07061">
    <property type="entry name" value="HP_HAP_like"/>
    <property type="match status" value="1"/>
</dbReference>
<gene>
    <name evidence="5" type="ORF">M407DRAFT_218849</name>
</gene>
<feature type="chain" id="PRO_5002168615" evidence="4">
    <location>
        <begin position="25"/>
        <end position="435"/>
    </location>
</feature>
<dbReference type="PIRSF" id="PIRSF000894">
    <property type="entry name" value="Acid_phosphatase"/>
    <property type="match status" value="1"/>
</dbReference>
<dbReference type="SUPFAM" id="SSF53254">
    <property type="entry name" value="Phosphoglycerate mutase-like"/>
    <property type="match status" value="1"/>
</dbReference>
<keyword evidence="4" id="KW-0732">Signal</keyword>
<dbReference type="InterPro" id="IPR016274">
    <property type="entry name" value="Histidine_acid_Pase_euk"/>
</dbReference>
<dbReference type="PANTHER" id="PTHR20963:SF18">
    <property type="entry name" value="ACID PHOSPHATASE PHO11-RELATED"/>
    <property type="match status" value="1"/>
</dbReference>
<accession>A0A0C3QTR2</accession>